<keyword evidence="7 9" id="KW-1133">Transmembrane helix</keyword>
<gene>
    <name evidence="11" type="ORF">A9Q68_01290</name>
</gene>
<dbReference type="GO" id="GO:0090589">
    <property type="term" value="F:protein-phosphocysteine-trehalose phosphotransferase system transporter activity"/>
    <property type="evidence" value="ECO:0007669"/>
    <property type="project" value="TreeGrafter"/>
</dbReference>
<dbReference type="InterPro" id="IPR050558">
    <property type="entry name" value="PTS_Sugar-Specific_Components"/>
</dbReference>
<keyword evidence="5" id="KW-0598">Phosphotransferase system</keyword>
<reference evidence="12" key="1">
    <citation type="submission" date="2016-06" db="EMBL/GenBank/DDBJ databases">
        <authorList>
            <person name="de Vries S.P.W."/>
            <person name="Hadjirin N.F."/>
            <person name="Lay E.M."/>
            <person name="Zadoks R.N."/>
            <person name="Peacock S.J."/>
            <person name="Parkhill J."/>
            <person name="Grant A.J."/>
            <person name="Mcdougall S."/>
            <person name="Holmes M.A."/>
        </authorList>
    </citation>
    <scope>NUCLEOTIDE SEQUENCE [LARGE SCALE GENOMIC DNA]</scope>
    <source>
        <strain evidence="12">NZ1587</strain>
    </source>
</reference>
<evidence type="ECO:0000256" key="8">
    <source>
        <dbReference type="ARBA" id="ARBA00023136"/>
    </source>
</evidence>
<dbReference type="GO" id="GO:0005886">
    <property type="term" value="C:plasma membrane"/>
    <property type="evidence" value="ECO:0007669"/>
    <property type="project" value="UniProtKB-SubCell"/>
</dbReference>
<accession>A0A1L8MNA1</accession>
<organism evidence="11 12">
    <name type="scientific">Streptococcus bovimastitidis</name>
    <dbReference type="NCBI Taxonomy" id="1856638"/>
    <lineage>
        <taxon>Bacteria</taxon>
        <taxon>Bacillati</taxon>
        <taxon>Bacillota</taxon>
        <taxon>Bacilli</taxon>
        <taxon>Lactobacillales</taxon>
        <taxon>Streptococcaceae</taxon>
        <taxon>Streptococcus</taxon>
    </lineage>
</organism>
<dbReference type="Pfam" id="PF02378">
    <property type="entry name" value="PTS_EIIC"/>
    <property type="match status" value="1"/>
</dbReference>
<dbReference type="Proteomes" id="UP000182015">
    <property type="component" value="Unassembled WGS sequence"/>
</dbReference>
<dbReference type="AlphaFoldDB" id="A0A1L8MNA1"/>
<sequence length="377" mass="39865">MDKKTDSLKLSVMDKILNGLKEIFAPNLVALTGAGILKGIIILLLTFKIIKPETAEQFILYHIADAVFYFLPVLLAHSSARVFKTNPVLATSVALFLVHPEFSQAVTTKSGDFFGIPLTHITYTSSVIPIILIVLAQSYIERCVNGILPKMIKGVFSPVLILMLTGVLGVLLIGPIGTIFGNILGIGITWLNQFAGWLVSAILGGFGMFIIMAGGHYALIPISTQNLAKVGFDNLMMTGLLPGNMAMAGAALAVALKSSDKAYKQYAISSGVTALLGVSQPALYGVAIPLKKAMGAIIAGGFLGGLYSGLVGVKGFALSDPGLAALPAYISPDGNWINFINTLITIAISFGVTFAILFVRKHQDPSPLEIKVITSTK</sequence>
<dbReference type="RefSeq" id="WP_071792861.1">
    <property type="nucleotide sequence ID" value="NZ_LZDD01000001.1"/>
</dbReference>
<feature type="transmembrane region" description="Helical" evidence="9">
    <location>
        <begin position="23"/>
        <end position="46"/>
    </location>
</feature>
<proteinExistence type="predicted"/>
<feature type="domain" description="PTS EIIC type-1" evidence="10">
    <location>
        <begin position="31"/>
        <end position="374"/>
    </location>
</feature>
<comment type="caution">
    <text evidence="11">The sequence shown here is derived from an EMBL/GenBank/DDBJ whole genome shotgun (WGS) entry which is preliminary data.</text>
</comment>
<dbReference type="InterPro" id="IPR003352">
    <property type="entry name" value="PTS_EIIC"/>
</dbReference>
<evidence type="ECO:0000313" key="12">
    <source>
        <dbReference type="Proteomes" id="UP000182015"/>
    </source>
</evidence>
<dbReference type="OrthoDB" id="9769191at2"/>
<keyword evidence="3" id="KW-1003">Cell membrane</keyword>
<name>A0A1L8MNA1_9STRE</name>
<keyword evidence="12" id="KW-1185">Reference proteome</keyword>
<dbReference type="GO" id="GO:0008982">
    <property type="term" value="F:protein-N(PI)-phosphohistidine-sugar phosphotransferase activity"/>
    <property type="evidence" value="ECO:0007669"/>
    <property type="project" value="InterPro"/>
</dbReference>
<evidence type="ECO:0000313" key="11">
    <source>
        <dbReference type="EMBL" id="OJF72206.1"/>
    </source>
</evidence>
<keyword evidence="8 9" id="KW-0472">Membrane</keyword>
<evidence type="ECO:0000256" key="1">
    <source>
        <dbReference type="ARBA" id="ARBA00004651"/>
    </source>
</evidence>
<protein>
    <recommendedName>
        <fullName evidence="10">PTS EIIC type-1 domain-containing protein</fullName>
    </recommendedName>
</protein>
<keyword evidence="4" id="KW-0762">Sugar transport</keyword>
<feature type="transmembrane region" description="Helical" evidence="9">
    <location>
        <begin position="336"/>
        <end position="359"/>
    </location>
</feature>
<evidence type="ECO:0000256" key="6">
    <source>
        <dbReference type="ARBA" id="ARBA00022692"/>
    </source>
</evidence>
<dbReference type="GO" id="GO:0015771">
    <property type="term" value="P:trehalose transport"/>
    <property type="evidence" value="ECO:0007669"/>
    <property type="project" value="TreeGrafter"/>
</dbReference>
<keyword evidence="6 9" id="KW-0812">Transmembrane</keyword>
<evidence type="ECO:0000259" key="10">
    <source>
        <dbReference type="PROSITE" id="PS51103"/>
    </source>
</evidence>
<evidence type="ECO:0000256" key="3">
    <source>
        <dbReference type="ARBA" id="ARBA00022475"/>
    </source>
</evidence>
<comment type="subcellular location">
    <subcellularLocation>
        <location evidence="1">Cell membrane</location>
        <topology evidence="1">Multi-pass membrane protein</topology>
    </subcellularLocation>
</comment>
<keyword evidence="2" id="KW-0813">Transport</keyword>
<feature type="transmembrane region" description="Helical" evidence="9">
    <location>
        <begin position="194"/>
        <end position="220"/>
    </location>
</feature>
<dbReference type="PROSITE" id="PS51103">
    <property type="entry name" value="PTS_EIIC_TYPE_1"/>
    <property type="match status" value="1"/>
</dbReference>
<dbReference type="PANTHER" id="PTHR30175">
    <property type="entry name" value="PHOSPHOTRANSFERASE SYSTEM TRANSPORT PROTEIN"/>
    <property type="match status" value="1"/>
</dbReference>
<dbReference type="InterPro" id="IPR013013">
    <property type="entry name" value="PTS_EIIC_1"/>
</dbReference>
<feature type="transmembrane region" description="Helical" evidence="9">
    <location>
        <begin position="58"/>
        <end position="77"/>
    </location>
</feature>
<evidence type="ECO:0000256" key="7">
    <source>
        <dbReference type="ARBA" id="ARBA00022989"/>
    </source>
</evidence>
<feature type="transmembrane region" description="Helical" evidence="9">
    <location>
        <begin position="121"/>
        <end position="140"/>
    </location>
</feature>
<feature type="transmembrane region" description="Helical" evidence="9">
    <location>
        <begin position="232"/>
        <end position="254"/>
    </location>
</feature>
<dbReference type="GO" id="GO:0009401">
    <property type="term" value="P:phosphoenolpyruvate-dependent sugar phosphotransferase system"/>
    <property type="evidence" value="ECO:0007669"/>
    <property type="project" value="UniProtKB-KW"/>
</dbReference>
<evidence type="ECO:0000256" key="2">
    <source>
        <dbReference type="ARBA" id="ARBA00022448"/>
    </source>
</evidence>
<feature type="transmembrane region" description="Helical" evidence="9">
    <location>
        <begin position="160"/>
        <end position="188"/>
    </location>
</feature>
<evidence type="ECO:0000256" key="9">
    <source>
        <dbReference type="SAM" id="Phobius"/>
    </source>
</evidence>
<dbReference type="STRING" id="1856638.A9Q68_01290"/>
<feature type="transmembrane region" description="Helical" evidence="9">
    <location>
        <begin position="266"/>
        <end position="286"/>
    </location>
</feature>
<dbReference type="EMBL" id="LZDD01000001">
    <property type="protein sequence ID" value="OJF72206.1"/>
    <property type="molecule type" value="Genomic_DNA"/>
</dbReference>
<dbReference type="PANTHER" id="PTHR30175:SF1">
    <property type="entry name" value="PTS SYSTEM ARBUTIN-, CELLOBIOSE-, AND SALICIN-SPECIFIC EIIBC COMPONENT-RELATED"/>
    <property type="match status" value="1"/>
</dbReference>
<evidence type="ECO:0000256" key="5">
    <source>
        <dbReference type="ARBA" id="ARBA00022683"/>
    </source>
</evidence>
<feature type="transmembrane region" description="Helical" evidence="9">
    <location>
        <begin position="293"/>
        <end position="316"/>
    </location>
</feature>
<evidence type="ECO:0000256" key="4">
    <source>
        <dbReference type="ARBA" id="ARBA00022597"/>
    </source>
</evidence>